<dbReference type="PANTHER" id="PTHR21529">
    <property type="entry name" value="MAMMARY TURMOR VIRUS RECEPTOR HOMOLOG 1, 2 MTVR1, 2"/>
    <property type="match status" value="1"/>
</dbReference>
<sequence>MKAALYFDSAEGFGQWRVLISTRADSHLRQARKKNRNLFDIIIKKIKELSSGHFSEDNQKLLTGTETDVPIYEAKMTRDSRLVYQIDCVPEFESNVSILIVIKLFGIYTHAQLDQRFWDGVGYQLGRKGKEYRKRCTFRNRPSKVGVHAGVILPAEFPPPQEAILESPSLEKYVTFSQVPSFMTFVASTLTGDDRILADADVAHVFDVSPLEKVIIEHQHSCYVLGRSGTGKTTTMLFKMLGIERSYQLMQNETMHKPRQMFVTQSRVLAEKVKDFFLKLHESLLSADKSPEEIRAIVASRQAQQEQGLVDLDEEIDWRGDLPKRYGDLTDEHFPMFITYDQLCRLLEAELDNSPNSQSTKPFVQNIAEETNGQHGLSNDYMQQRRAAFVSYGVFLESYWPHFTQSLTKGLDPALVFAEFMGVLKGSEQTLSSDGLSLNKDQYSNLSHRTQGTFVNQRETIYKLFQAYTKRKRDHSHYDAADRTHAILKRLRDGVPGQLVDFIYIDEAQDNLLIDALVIRTICNNPDAGLFWAGDTAQTISIGSAFRFDDLKAFLYRIEVDLLETSNSHGRSRLQPRTFQLAVNYRSHAGIVNCAHSVIELITRFWPHAIDNLAPEKGIIEGLKPVFFSGWDEDTARYEQFLFGESGSQIEFGAQQCILVRDDAARERLRAQVGDIGLIMTLYESKGLEFNDVLLYNFFADSTVDLSQWRVILNALPEGRNDKYKAPTFDDTRHNGVCRDLKFLYVAITRARKNLWIADSSDKGNPMRILWTMKDQIQNCTPGSDVPQLAMSSTPEEWAKTALALFNNRRYSQAMHCYERASMPREKAVAHAYFLREQARSTSVNAQEHGSYREAAFRTAADAFYECAESAVIEKKSYFRISAECYSLSGDDGLAAAAYVRASEYTLAAQHYRKGAMFDEAVDLIRSHRDVVDTTIAESIIDVSRLEYLRERKLKQARELFETDEEALEYMDDFGLDVAQATLLEELERFADAAQLHLAEGRTLDAIKTLLRDTNTDSLQLACRYLLDGLWRGLPLGLTPRSESARANTTLTELIRMSADFNVDALDERTRDELLMFRAIIADDSATLLELGERFYRWHANGAAALRCLDHVFTGLPKLLVASALEVTSSLHQFLLYARLLQGFLSKAYSCDNEDIQRLVGFEVATEDFFLVPRETYLFSRCNHHSTPSLRPTDQGALVLRWEIERLFKQILRGRLHQKVVDENDLCRRLRSLQPCLAFVASGHCSRLATGECPLEHLPAEAYNLELYNLRVRIVLQQILIYHTIYSIEHPAELSRQRRYWLRRLHETLNPPFYKVGSPASLRGLTIPEFTDAVHTIGSWLVDWLYSLDPYNPSGYAPNFLTSFIRVASLAFAFYPEVARLQIPRVRCVSAYRPEMLMRQHASDATYVIHDLIKFMENETQASLSRGILFTYHVLQKQVPIDVGVLCNFLDFLCGLLVMCTHFRYNTLHDVTLPKSWIIRLSGNLHKLKDRDTRLVHVYIRPMAELLKQMYTGENADHLLYESRNLSTITWRVRNMFVARICKNLCLLGYNSRLDWLRKDILAIVTSLRKHMRGSDPLLERYISARLWDHLAREVRQNSAANTSLDEMIQIHEASRTSGQLPTFPNVRHIVYNTIDEIPILLASGATSLPKAELRRDATPFPQSHEANGTQVNGMMIPAVSTAPSSDDVYTAGDEDIDTEDVGAEDMKPEEEFDGADVVISAEDSQMNAVSMQPSEQELKAALTLLTVYRAYVLRRTRREQERSMKAIHALRRRVIASFHIASKDMEWPHRYYRMLFLGPIPHAVICLELLHAHLAEAKSSAKKRLNIAIHHDLEAVKAGLTEIVQLVKGSQRLKEALKPDADLHKRRDIEQLKKYVVEVRELARRMSTKDWQDDMELAYKGIVEPRQPPAKKPKPELNVDDEIDDEYM</sequence>
<dbReference type="EMBL" id="JADOXO010000029">
    <property type="protein sequence ID" value="KAF9818498.1"/>
    <property type="molecule type" value="Genomic_DNA"/>
</dbReference>
<organism evidence="8 9">
    <name type="scientific">Rhodonia placenta</name>
    <dbReference type="NCBI Taxonomy" id="104341"/>
    <lineage>
        <taxon>Eukaryota</taxon>
        <taxon>Fungi</taxon>
        <taxon>Dikarya</taxon>
        <taxon>Basidiomycota</taxon>
        <taxon>Agaricomycotina</taxon>
        <taxon>Agaricomycetes</taxon>
        <taxon>Polyporales</taxon>
        <taxon>Adustoporiaceae</taxon>
        <taxon>Rhodonia</taxon>
    </lineage>
</organism>
<keyword evidence="2 5" id="KW-0378">Hydrolase</keyword>
<dbReference type="Pfam" id="PF13361">
    <property type="entry name" value="UvrD_C"/>
    <property type="match status" value="1"/>
</dbReference>
<dbReference type="Gene3D" id="3.40.50.300">
    <property type="entry name" value="P-loop containing nucleotide triphosphate hydrolases"/>
    <property type="match status" value="2"/>
</dbReference>
<feature type="region of interest" description="Disordered" evidence="6">
    <location>
        <begin position="1903"/>
        <end position="1929"/>
    </location>
</feature>
<dbReference type="Pfam" id="PF00580">
    <property type="entry name" value="UvrD-helicase"/>
    <property type="match status" value="1"/>
</dbReference>
<accession>A0A8H7P729</accession>
<evidence type="ECO:0000313" key="9">
    <source>
        <dbReference type="Proteomes" id="UP000639403"/>
    </source>
</evidence>
<evidence type="ECO:0000256" key="5">
    <source>
        <dbReference type="PROSITE-ProRule" id="PRU00560"/>
    </source>
</evidence>
<dbReference type="Proteomes" id="UP000639403">
    <property type="component" value="Unassembled WGS sequence"/>
</dbReference>
<protein>
    <recommendedName>
        <fullName evidence="7">UvrD-like helicase ATP-binding domain-containing protein</fullName>
    </recommendedName>
</protein>
<dbReference type="GO" id="GO:0005524">
    <property type="term" value="F:ATP binding"/>
    <property type="evidence" value="ECO:0007669"/>
    <property type="project" value="UniProtKB-UniRule"/>
</dbReference>
<name>A0A8H7P729_9APHY</name>
<dbReference type="PANTHER" id="PTHR21529:SF4">
    <property type="entry name" value="TPR AND ANKYRIN REPEAT-CONTAINING PROTEIN 1"/>
    <property type="match status" value="1"/>
</dbReference>
<dbReference type="InterPro" id="IPR014017">
    <property type="entry name" value="DNA_helicase_UvrD-like_C"/>
</dbReference>
<comment type="caution">
    <text evidence="8">The sequence shown here is derived from an EMBL/GenBank/DDBJ whole genome shotgun (WGS) entry which is preliminary data.</text>
</comment>
<feature type="binding site" evidence="5">
    <location>
        <begin position="226"/>
        <end position="233"/>
    </location>
    <ligand>
        <name>ATP</name>
        <dbReference type="ChEBI" id="CHEBI:30616"/>
    </ligand>
</feature>
<evidence type="ECO:0000313" key="8">
    <source>
        <dbReference type="EMBL" id="KAF9818498.1"/>
    </source>
</evidence>
<evidence type="ECO:0000256" key="1">
    <source>
        <dbReference type="ARBA" id="ARBA00022741"/>
    </source>
</evidence>
<evidence type="ECO:0000259" key="7">
    <source>
        <dbReference type="PROSITE" id="PS51198"/>
    </source>
</evidence>
<reference evidence="8" key="1">
    <citation type="submission" date="2020-11" db="EMBL/GenBank/DDBJ databases">
        <authorList>
            <person name="Koelle M."/>
            <person name="Horta M.A.C."/>
            <person name="Nowrousian M."/>
            <person name="Ohm R.A."/>
            <person name="Benz P."/>
            <person name="Pilgard A."/>
        </authorList>
    </citation>
    <scope>NUCLEOTIDE SEQUENCE</scope>
    <source>
        <strain evidence="8">FPRL280</strain>
    </source>
</reference>
<evidence type="ECO:0000256" key="3">
    <source>
        <dbReference type="ARBA" id="ARBA00022806"/>
    </source>
</evidence>
<evidence type="ECO:0000256" key="6">
    <source>
        <dbReference type="SAM" id="MobiDB-lite"/>
    </source>
</evidence>
<evidence type="ECO:0000256" key="4">
    <source>
        <dbReference type="ARBA" id="ARBA00022840"/>
    </source>
</evidence>
<keyword evidence="3 5" id="KW-0347">Helicase</keyword>
<evidence type="ECO:0000256" key="2">
    <source>
        <dbReference type="ARBA" id="ARBA00022801"/>
    </source>
</evidence>
<dbReference type="InterPro" id="IPR039904">
    <property type="entry name" value="TRANK1"/>
</dbReference>
<dbReference type="PROSITE" id="PS50096">
    <property type="entry name" value="IQ"/>
    <property type="match status" value="1"/>
</dbReference>
<proteinExistence type="predicted"/>
<reference evidence="8" key="2">
    <citation type="journal article" name="Front. Microbiol.">
        <title>Degradative Capacity of Two Strains of Rhodonia placenta: From Phenotype to Genotype.</title>
        <authorList>
            <person name="Kolle M."/>
            <person name="Horta M.A.C."/>
            <person name="Nowrousian M."/>
            <person name="Ohm R.A."/>
            <person name="Benz J.P."/>
            <person name="Pilgard A."/>
        </authorList>
    </citation>
    <scope>NUCLEOTIDE SEQUENCE</scope>
    <source>
        <strain evidence="8">FPRL280</strain>
    </source>
</reference>
<keyword evidence="1 5" id="KW-0547">Nucleotide-binding</keyword>
<dbReference type="SUPFAM" id="SSF52540">
    <property type="entry name" value="P-loop containing nucleoside triphosphate hydrolases"/>
    <property type="match status" value="1"/>
</dbReference>
<dbReference type="InterPro" id="IPR014016">
    <property type="entry name" value="UvrD-like_ATP-bd"/>
</dbReference>
<keyword evidence="4 5" id="KW-0067">ATP-binding</keyword>
<feature type="compositionally biased region" description="Acidic residues" evidence="6">
    <location>
        <begin position="1919"/>
        <end position="1929"/>
    </location>
</feature>
<dbReference type="InterPro" id="IPR027417">
    <property type="entry name" value="P-loop_NTPase"/>
</dbReference>
<feature type="domain" description="UvrD-like helicase ATP-binding" evidence="7">
    <location>
        <begin position="205"/>
        <end position="588"/>
    </location>
</feature>
<dbReference type="GO" id="GO:0004386">
    <property type="term" value="F:helicase activity"/>
    <property type="evidence" value="ECO:0007669"/>
    <property type="project" value="UniProtKB-UniRule"/>
</dbReference>
<dbReference type="PROSITE" id="PS51198">
    <property type="entry name" value="UVRD_HELICASE_ATP_BIND"/>
    <property type="match status" value="1"/>
</dbReference>
<gene>
    <name evidence="8" type="ORF">IEO21_02736</name>
</gene>
<dbReference type="GO" id="GO:0016787">
    <property type="term" value="F:hydrolase activity"/>
    <property type="evidence" value="ECO:0007669"/>
    <property type="project" value="UniProtKB-UniRule"/>
</dbReference>